<dbReference type="RefSeq" id="XP_014179928.1">
    <property type="nucleotide sequence ID" value="XM_014324453.1"/>
</dbReference>
<dbReference type="SUPFAM" id="SSF51197">
    <property type="entry name" value="Clavaminate synthase-like"/>
    <property type="match status" value="1"/>
</dbReference>
<feature type="region of interest" description="Disordered" evidence="1">
    <location>
        <begin position="248"/>
        <end position="282"/>
    </location>
</feature>
<gene>
    <name evidence="2" type="ORF">A1Q1_01414</name>
</gene>
<dbReference type="Gene3D" id="2.60.120.620">
    <property type="entry name" value="q2cbj1_9rhob like domain"/>
    <property type="match status" value="1"/>
</dbReference>
<dbReference type="HOGENOM" id="CLU_049199_0_0_1"/>
<name>J4UE87_TRIAS</name>
<evidence type="ECO:0008006" key="4">
    <source>
        <dbReference type="Google" id="ProtNLM"/>
    </source>
</evidence>
<dbReference type="KEGG" id="tasa:A1Q1_01414"/>
<evidence type="ECO:0000313" key="3">
    <source>
        <dbReference type="Proteomes" id="UP000002748"/>
    </source>
</evidence>
<comment type="caution">
    <text evidence="2">The sequence shown here is derived from an EMBL/GenBank/DDBJ whole genome shotgun (WGS) entry which is preliminary data.</text>
</comment>
<sequence length="298" mass="33203">MTITSTTGIETKKPQWQHDLERDGYCVVPGVVDAAACRAFEESAWAWLSGFGLGFNVNDKSTWTAAHLPSSAFGGLYYQHSVQHESFVWAIRTFDGINVSLPLGPQGQRDIQPTKPWPHIDSDPRAPFSLYQGIANLAPNGQKDGGLCVLRGSHLLHSQYPAGFDGPATDAHRFTEEEFEWYQSQCETVKVCADAGDLILWDSRTVHWNCSPVGTQPRLATYVCYCPRDVADEEAMERRLTLWRERKGSTHAPHKGLMARGQEEPPRRLDGSEGGWRTVPKKEAMETPEVLALVGLRP</sequence>
<dbReference type="Pfam" id="PF05721">
    <property type="entry name" value="PhyH"/>
    <property type="match status" value="1"/>
</dbReference>
<dbReference type="EMBL" id="ALBS01000170">
    <property type="protein sequence ID" value="EJT49510.1"/>
    <property type="molecule type" value="Genomic_DNA"/>
</dbReference>
<organism evidence="2 3">
    <name type="scientific">Trichosporon asahii var. asahii (strain ATCC 90039 / CBS 2479 / JCM 2466 / KCTC 7840 / NBRC 103889/ NCYC 2677 / UAMH 7654)</name>
    <name type="common">Yeast</name>
    <dbReference type="NCBI Taxonomy" id="1186058"/>
    <lineage>
        <taxon>Eukaryota</taxon>
        <taxon>Fungi</taxon>
        <taxon>Dikarya</taxon>
        <taxon>Basidiomycota</taxon>
        <taxon>Agaricomycotina</taxon>
        <taxon>Tremellomycetes</taxon>
        <taxon>Trichosporonales</taxon>
        <taxon>Trichosporonaceae</taxon>
        <taxon>Trichosporon</taxon>
    </lineage>
</organism>
<dbReference type="VEuPathDB" id="FungiDB:A1Q1_01414"/>
<dbReference type="PANTHER" id="PTHR31630:SF6">
    <property type="entry name" value="PHYTANOYL-COA DIOXYGENASE-RELATED"/>
    <property type="match status" value="1"/>
</dbReference>
<accession>J4UE87</accession>
<evidence type="ECO:0000313" key="2">
    <source>
        <dbReference type="EMBL" id="EJT49510.1"/>
    </source>
</evidence>
<dbReference type="OrthoDB" id="445007at2759"/>
<dbReference type="InterPro" id="IPR008775">
    <property type="entry name" value="Phytyl_CoA_dOase-like"/>
</dbReference>
<proteinExistence type="predicted"/>
<reference evidence="2 3" key="1">
    <citation type="journal article" date="2012" name="Eukaryot. Cell">
        <title>Draft genome sequence of CBS 2479, the standard type strain of Trichosporon asahii.</title>
        <authorList>
            <person name="Yang R.Y."/>
            <person name="Li H.T."/>
            <person name="Zhu H."/>
            <person name="Zhou G.P."/>
            <person name="Wang M."/>
            <person name="Wang L."/>
        </authorList>
    </citation>
    <scope>NUCLEOTIDE SEQUENCE [LARGE SCALE GENOMIC DNA]</scope>
    <source>
        <strain evidence="3">ATCC 90039 / CBS 2479 / JCM 2466 / KCTC 7840 / NCYC 2677 / UAMH 7654</strain>
    </source>
</reference>
<dbReference type="AlphaFoldDB" id="J4UE87"/>
<protein>
    <recommendedName>
        <fullName evidence="4">Phytanoyl-CoA dioxygenase</fullName>
    </recommendedName>
</protein>
<evidence type="ECO:0000256" key="1">
    <source>
        <dbReference type="SAM" id="MobiDB-lite"/>
    </source>
</evidence>
<feature type="compositionally biased region" description="Basic and acidic residues" evidence="1">
    <location>
        <begin position="261"/>
        <end position="271"/>
    </location>
</feature>
<dbReference type="GeneID" id="25984928"/>
<dbReference type="PANTHER" id="PTHR31630">
    <property type="entry name" value="PHYTANOYL-COA DIOXYGENASE-RELATED-RELATED"/>
    <property type="match status" value="1"/>
</dbReference>
<dbReference type="Proteomes" id="UP000002748">
    <property type="component" value="Unassembled WGS sequence"/>
</dbReference>